<evidence type="ECO:0000313" key="9">
    <source>
        <dbReference type="EMBL" id="SPZ98652.1"/>
    </source>
</evidence>
<dbReference type="InterPro" id="IPR006369">
    <property type="entry name" value="Protohaem_IX_farnesylTrfase"/>
</dbReference>
<keyword evidence="4 8" id="KW-0812">Transmembrane</keyword>
<comment type="subcellular location">
    <subcellularLocation>
        <location evidence="1">Membrane</location>
        <topology evidence="1">Multi-pass membrane protein</topology>
    </subcellularLocation>
</comment>
<keyword evidence="3 9" id="KW-0808">Transferase</keyword>
<proteinExistence type="predicted"/>
<keyword evidence="5 8" id="KW-1133">Transmembrane helix</keyword>
<name>A0A2X2JXS0_STAAU</name>
<dbReference type="AlphaFoldDB" id="A0A2X2JXS0"/>
<dbReference type="InterPro" id="IPR000537">
    <property type="entry name" value="UbiA_prenyltransferase"/>
</dbReference>
<reference evidence="9 10" key="1">
    <citation type="submission" date="2018-06" db="EMBL/GenBank/DDBJ databases">
        <authorList>
            <consortium name="Pathogen Informatics"/>
            <person name="Doyle S."/>
        </authorList>
    </citation>
    <scope>NUCLEOTIDE SEQUENCE [LARGE SCALE GENOMIC DNA]</scope>
    <source>
        <strain evidence="9 10">NCTC7878</strain>
    </source>
</reference>
<evidence type="ECO:0000256" key="6">
    <source>
        <dbReference type="ARBA" id="ARBA00023136"/>
    </source>
</evidence>
<gene>
    <name evidence="9" type="primary">ctaB_1</name>
    <name evidence="9" type="ORF">NCTC7878_02051</name>
</gene>
<dbReference type="EMBL" id="UAUX01000008">
    <property type="protein sequence ID" value="SPZ98652.1"/>
    <property type="molecule type" value="Genomic_DNA"/>
</dbReference>
<evidence type="ECO:0000313" key="10">
    <source>
        <dbReference type="Proteomes" id="UP000249913"/>
    </source>
</evidence>
<evidence type="ECO:0000256" key="5">
    <source>
        <dbReference type="ARBA" id="ARBA00022989"/>
    </source>
</evidence>
<evidence type="ECO:0000256" key="7">
    <source>
        <dbReference type="ARBA" id="ARBA00047690"/>
    </source>
</evidence>
<dbReference type="Pfam" id="PF01040">
    <property type="entry name" value="UbiA"/>
    <property type="match status" value="1"/>
</dbReference>
<evidence type="ECO:0000256" key="1">
    <source>
        <dbReference type="ARBA" id="ARBA00004141"/>
    </source>
</evidence>
<dbReference type="GO" id="GO:0048034">
    <property type="term" value="P:heme O biosynthetic process"/>
    <property type="evidence" value="ECO:0007669"/>
    <property type="project" value="TreeGrafter"/>
</dbReference>
<dbReference type="PANTHER" id="PTHR43448:SF2">
    <property type="entry name" value="PROTOHEME IX FARNESYLTRANSFERASE, MITOCHONDRIAL"/>
    <property type="match status" value="1"/>
</dbReference>
<dbReference type="EC" id="2.5.1.141" evidence="2"/>
<evidence type="ECO:0000256" key="3">
    <source>
        <dbReference type="ARBA" id="ARBA00022679"/>
    </source>
</evidence>
<comment type="catalytic activity">
    <reaction evidence="7">
        <text>heme b + (2E,6E)-farnesyl diphosphate + H2O = Fe(II)-heme o + diphosphate</text>
        <dbReference type="Rhea" id="RHEA:28070"/>
        <dbReference type="ChEBI" id="CHEBI:15377"/>
        <dbReference type="ChEBI" id="CHEBI:33019"/>
        <dbReference type="ChEBI" id="CHEBI:60344"/>
        <dbReference type="ChEBI" id="CHEBI:60530"/>
        <dbReference type="ChEBI" id="CHEBI:175763"/>
        <dbReference type="EC" id="2.5.1.141"/>
    </reaction>
</comment>
<feature type="transmembrane region" description="Helical" evidence="8">
    <location>
        <begin position="12"/>
        <end position="39"/>
    </location>
</feature>
<evidence type="ECO:0000256" key="2">
    <source>
        <dbReference type="ARBA" id="ARBA00012292"/>
    </source>
</evidence>
<dbReference type="GO" id="GO:0005886">
    <property type="term" value="C:plasma membrane"/>
    <property type="evidence" value="ECO:0007669"/>
    <property type="project" value="TreeGrafter"/>
</dbReference>
<evidence type="ECO:0000256" key="8">
    <source>
        <dbReference type="SAM" id="Phobius"/>
    </source>
</evidence>
<dbReference type="Proteomes" id="UP000249913">
    <property type="component" value="Unassembled WGS sequence"/>
</dbReference>
<protein>
    <recommendedName>
        <fullName evidence="2">heme o synthase</fullName>
        <ecNumber evidence="2">2.5.1.141</ecNumber>
    </recommendedName>
</protein>
<dbReference type="GO" id="GO:0008495">
    <property type="term" value="F:protoheme IX farnesyltransferase activity"/>
    <property type="evidence" value="ECO:0007669"/>
    <property type="project" value="UniProtKB-EC"/>
</dbReference>
<sequence length="113" mass="13000">MIGSFPGAVPPLIGWVAIEGQISLTAIALFLVVFCWQPIHFYALAIKRKDEYALANIPMLPSVKGFKTYTCQYVYLVDYFIASAFITNKFRCRIRSVSYIIKFRMDCIRFNNI</sequence>
<accession>A0A2X2JXS0</accession>
<evidence type="ECO:0000256" key="4">
    <source>
        <dbReference type="ARBA" id="ARBA00022692"/>
    </source>
</evidence>
<dbReference type="PANTHER" id="PTHR43448">
    <property type="entry name" value="PROTOHEME IX FARNESYLTRANSFERASE, MITOCHONDRIAL"/>
    <property type="match status" value="1"/>
</dbReference>
<keyword evidence="6 8" id="KW-0472">Membrane</keyword>
<organism evidence="9 10">
    <name type="scientific">Staphylococcus aureus</name>
    <dbReference type="NCBI Taxonomy" id="1280"/>
    <lineage>
        <taxon>Bacteria</taxon>
        <taxon>Bacillati</taxon>
        <taxon>Bacillota</taxon>
        <taxon>Bacilli</taxon>
        <taxon>Bacillales</taxon>
        <taxon>Staphylococcaceae</taxon>
        <taxon>Staphylococcus</taxon>
    </lineage>
</organism>